<evidence type="ECO:0000313" key="1">
    <source>
        <dbReference type="EMBL" id="MBR7797228.1"/>
    </source>
</evidence>
<dbReference type="InterPro" id="IPR043504">
    <property type="entry name" value="Peptidase_S1_PA_chymotrypsin"/>
</dbReference>
<name>A0A941E1K8_9BACI</name>
<organism evidence="1 2">
    <name type="scientific">Virgibacillus salarius</name>
    <dbReference type="NCBI Taxonomy" id="447199"/>
    <lineage>
        <taxon>Bacteria</taxon>
        <taxon>Bacillati</taxon>
        <taxon>Bacillota</taxon>
        <taxon>Bacilli</taxon>
        <taxon>Bacillales</taxon>
        <taxon>Bacillaceae</taxon>
        <taxon>Virgibacillus</taxon>
    </lineage>
</organism>
<dbReference type="AlphaFoldDB" id="A0A941E1K8"/>
<protein>
    <submittedName>
        <fullName evidence="1">Uncharacterized protein</fullName>
    </submittedName>
</protein>
<accession>A0A941E1K8</accession>
<dbReference type="Proteomes" id="UP000675284">
    <property type="component" value="Unassembled WGS sequence"/>
</dbReference>
<proteinExistence type="predicted"/>
<comment type="caution">
    <text evidence="1">The sequence shown here is derived from an EMBL/GenBank/DDBJ whole genome shotgun (WGS) entry which is preliminary data.</text>
</comment>
<dbReference type="RefSeq" id="WP_152525393.1">
    <property type="nucleotide sequence ID" value="NZ_BAAACY010000008.1"/>
</dbReference>
<dbReference type="EMBL" id="JAGSOT010000047">
    <property type="protein sequence ID" value="MBR7797228.1"/>
    <property type="molecule type" value="Genomic_DNA"/>
</dbReference>
<dbReference type="Gene3D" id="2.40.10.10">
    <property type="entry name" value="Trypsin-like serine proteases"/>
    <property type="match status" value="1"/>
</dbReference>
<reference evidence="1" key="1">
    <citation type="submission" date="2021-04" db="EMBL/GenBank/DDBJ databases">
        <title>Isolation and polyphasic classification of algal microorganism.</title>
        <authorList>
            <person name="Wang S."/>
        </authorList>
    </citation>
    <scope>NUCLEOTIDE SEQUENCE</scope>
    <source>
        <strain evidence="1">720a</strain>
    </source>
</reference>
<sequence length="70" mass="7963">MTDQRNLDSETLSIYGYSGDLMSEDNQISQWVMCGSVYNWDQNMVYYKIDTNGGPKADDELITFVLTIAP</sequence>
<keyword evidence="2" id="KW-1185">Reference proteome</keyword>
<evidence type="ECO:0000313" key="2">
    <source>
        <dbReference type="Proteomes" id="UP000675284"/>
    </source>
</evidence>
<gene>
    <name evidence="1" type="ORF">KCX74_14410</name>
</gene>